<keyword evidence="5 6" id="KW-0472">Membrane</keyword>
<sequence length="476" mass="52075">MTPSRFLRASPSTQAPRARLLRLSWQRVRSLGWRPSRLFNLNDPRWGKDEGAGGQQSNNNPDPNRRPGNQGGPPDLDELWRDFNRKLNGLFGKKRGGGNGGGMPPQRPDLYPSAKGMGVGFIVLILIGVLGWLGSGFFIVQEGQQAAVTRFGKLAYITDAGFHWRLPYPFEADEIVNVSQVRSVEVGRGGEVRATGLPESAMLTEDENIVDVRFAVQYRIDNVVDYLYNNRSPDDAVSQAAETAVREVVGNKTLDYVLYEGREQVASDVQALTQKILDRYKTGIVITTVTLQNVQPPEQVQAAFDDAIKAGQDRERLKNEAQAYANNVIPRAQGTASRLIQDAEAYKAQVVAQAQGDTSRFDLILQQYEKAPQVTRERMYLQTMQDILSNVSKVMVDSRNNNNLLYLPLDKLLQQSAAKTPSATVAPAAPTAVPALPAASTGAAPAAPDSSASASGVSSSSSSRTSRDTLRERNFQ</sequence>
<comment type="similarity">
    <text evidence="2 6">Belongs to the band 7/mec-2 family. HflK subfamily.</text>
</comment>
<evidence type="ECO:0000259" key="8">
    <source>
        <dbReference type="SMART" id="SM00244"/>
    </source>
</evidence>
<dbReference type="PANTHER" id="PTHR43327:SF2">
    <property type="entry name" value="MODULATOR OF FTSH PROTEASE HFLK"/>
    <property type="match status" value="1"/>
</dbReference>
<keyword evidence="9" id="KW-0378">Hydrolase</keyword>
<evidence type="ECO:0000256" key="5">
    <source>
        <dbReference type="ARBA" id="ARBA00023136"/>
    </source>
</evidence>
<accession>A0A0K6I1M2</accession>
<feature type="region of interest" description="Disordered" evidence="7">
    <location>
        <begin position="437"/>
        <end position="476"/>
    </location>
</feature>
<feature type="compositionally biased region" description="Basic and acidic residues" evidence="7">
    <location>
        <begin position="465"/>
        <end position="476"/>
    </location>
</feature>
<feature type="transmembrane region" description="Helical" evidence="6">
    <location>
        <begin position="117"/>
        <end position="140"/>
    </location>
</feature>
<feature type="region of interest" description="Disordered" evidence="7">
    <location>
        <begin position="42"/>
        <end position="78"/>
    </location>
</feature>
<comment type="subunit">
    <text evidence="6">HflC and HflK may interact to form a multimeric complex.</text>
</comment>
<keyword evidence="10" id="KW-1185">Reference proteome</keyword>
<dbReference type="InterPro" id="IPR001107">
    <property type="entry name" value="Band_7"/>
</dbReference>
<reference evidence="10" key="1">
    <citation type="submission" date="2015-08" db="EMBL/GenBank/DDBJ databases">
        <authorList>
            <person name="Varghese N."/>
        </authorList>
    </citation>
    <scope>NUCLEOTIDE SEQUENCE [LARGE SCALE GENOMIC DNA]</scope>
    <source>
        <strain evidence="10">DSM 18181</strain>
    </source>
</reference>
<protein>
    <recommendedName>
        <fullName evidence="6">Protein HflK</fullName>
    </recommendedName>
</protein>
<dbReference type="GO" id="GO:0016020">
    <property type="term" value="C:membrane"/>
    <property type="evidence" value="ECO:0007669"/>
    <property type="project" value="UniProtKB-SubCell"/>
</dbReference>
<proteinExistence type="inferred from homology"/>
<organism evidence="9 10">
    <name type="scientific">Thiomonas bhubaneswarensis</name>
    <dbReference type="NCBI Taxonomy" id="339866"/>
    <lineage>
        <taxon>Bacteria</taxon>
        <taxon>Pseudomonadati</taxon>
        <taxon>Pseudomonadota</taxon>
        <taxon>Betaproteobacteria</taxon>
        <taxon>Burkholderiales</taxon>
        <taxon>Thiomonas</taxon>
    </lineage>
</organism>
<dbReference type="PANTHER" id="PTHR43327">
    <property type="entry name" value="STOMATIN-LIKE PROTEIN 2, MITOCHONDRIAL"/>
    <property type="match status" value="1"/>
</dbReference>
<dbReference type="SUPFAM" id="SSF117892">
    <property type="entry name" value="Band 7/SPFH domain"/>
    <property type="match status" value="1"/>
</dbReference>
<feature type="domain" description="Band 7" evidence="8">
    <location>
        <begin position="135"/>
        <end position="308"/>
    </location>
</feature>
<evidence type="ECO:0000313" key="9">
    <source>
        <dbReference type="EMBL" id="CUA97030.1"/>
    </source>
</evidence>
<evidence type="ECO:0000256" key="6">
    <source>
        <dbReference type="RuleBase" id="RU364113"/>
    </source>
</evidence>
<keyword evidence="4 6" id="KW-1133">Transmembrane helix</keyword>
<evidence type="ECO:0000256" key="3">
    <source>
        <dbReference type="ARBA" id="ARBA00022692"/>
    </source>
</evidence>
<dbReference type="Pfam" id="PF12221">
    <property type="entry name" value="HflK_N"/>
    <property type="match status" value="1"/>
</dbReference>
<dbReference type="Proteomes" id="UP000183649">
    <property type="component" value="Unassembled WGS sequence"/>
</dbReference>
<keyword evidence="3 6" id="KW-0812">Transmembrane</keyword>
<gene>
    <name evidence="9" type="ORF">Ga0061069_10567</name>
</gene>
<comment type="function">
    <text evidence="6">HflC and HflK could encode or regulate a protease.</text>
</comment>
<dbReference type="CDD" id="cd03404">
    <property type="entry name" value="SPFH_HflK"/>
    <property type="match status" value="1"/>
</dbReference>
<dbReference type="GO" id="GO:0006508">
    <property type="term" value="P:proteolysis"/>
    <property type="evidence" value="ECO:0007669"/>
    <property type="project" value="UniProtKB-KW"/>
</dbReference>
<dbReference type="AlphaFoldDB" id="A0A0K6I1M2"/>
<dbReference type="InterPro" id="IPR020980">
    <property type="entry name" value="Membrane_HflK_N"/>
</dbReference>
<dbReference type="Pfam" id="PF01145">
    <property type="entry name" value="Band_7"/>
    <property type="match status" value="1"/>
</dbReference>
<dbReference type="EMBL" id="CYHF01000005">
    <property type="protein sequence ID" value="CUA97030.1"/>
    <property type="molecule type" value="Genomic_DNA"/>
</dbReference>
<evidence type="ECO:0000256" key="4">
    <source>
        <dbReference type="ARBA" id="ARBA00022989"/>
    </source>
</evidence>
<feature type="compositionally biased region" description="Low complexity" evidence="7">
    <location>
        <begin position="437"/>
        <end position="464"/>
    </location>
</feature>
<feature type="compositionally biased region" description="Low complexity" evidence="7">
    <location>
        <begin position="58"/>
        <end position="74"/>
    </location>
</feature>
<dbReference type="InterPro" id="IPR036013">
    <property type="entry name" value="Band_7/SPFH_dom_sf"/>
</dbReference>
<evidence type="ECO:0000256" key="2">
    <source>
        <dbReference type="ARBA" id="ARBA00006971"/>
    </source>
</evidence>
<comment type="subcellular location">
    <subcellularLocation>
        <location evidence="1">Membrane</location>
        <topology evidence="1">Single-pass membrane protein</topology>
    </subcellularLocation>
</comment>
<dbReference type="InterPro" id="IPR050710">
    <property type="entry name" value="Band7/mec-2_domain"/>
</dbReference>
<dbReference type="InterPro" id="IPR010201">
    <property type="entry name" value="HflK"/>
</dbReference>
<keyword evidence="9" id="KW-0645">Protease</keyword>
<dbReference type="SMART" id="SM00244">
    <property type="entry name" value="PHB"/>
    <property type="match status" value="1"/>
</dbReference>
<name>A0A0K6I1M2_9BURK</name>
<dbReference type="GO" id="GO:0008233">
    <property type="term" value="F:peptidase activity"/>
    <property type="evidence" value="ECO:0007669"/>
    <property type="project" value="UniProtKB-KW"/>
</dbReference>
<evidence type="ECO:0000256" key="1">
    <source>
        <dbReference type="ARBA" id="ARBA00004167"/>
    </source>
</evidence>
<dbReference type="Gene3D" id="3.30.479.30">
    <property type="entry name" value="Band 7 domain"/>
    <property type="match status" value="1"/>
</dbReference>
<evidence type="ECO:0000313" key="10">
    <source>
        <dbReference type="Proteomes" id="UP000183649"/>
    </source>
</evidence>
<dbReference type="NCBIfam" id="TIGR01933">
    <property type="entry name" value="hflK"/>
    <property type="match status" value="1"/>
</dbReference>
<evidence type="ECO:0000256" key="7">
    <source>
        <dbReference type="SAM" id="MobiDB-lite"/>
    </source>
</evidence>
<dbReference type="STRING" id="339866.GCA_001418255_01573"/>